<dbReference type="PANTHER" id="PTHR43008">
    <property type="entry name" value="BENZIL REDUCTASE"/>
    <property type="match status" value="1"/>
</dbReference>
<comment type="similarity">
    <text evidence="1 3">Belongs to the short-chain dehydrogenases/reductases (SDR) family.</text>
</comment>
<dbReference type="InterPro" id="IPR036291">
    <property type="entry name" value="NAD(P)-bd_dom_sf"/>
</dbReference>
<keyword evidence="5" id="KW-1185">Reference proteome</keyword>
<dbReference type="PRINTS" id="PR00081">
    <property type="entry name" value="GDHRDH"/>
</dbReference>
<evidence type="ECO:0000313" key="5">
    <source>
        <dbReference type="Proteomes" id="UP001279642"/>
    </source>
</evidence>
<dbReference type="EMBL" id="JAXCLW010000006">
    <property type="protein sequence ID" value="MDY0884814.1"/>
    <property type="molecule type" value="Genomic_DNA"/>
</dbReference>
<accession>A0ABU5EG37</accession>
<dbReference type="CDD" id="cd05233">
    <property type="entry name" value="SDR_c"/>
    <property type="match status" value="1"/>
</dbReference>
<name>A0ABU5EG37_9PROT</name>
<dbReference type="Proteomes" id="UP001279642">
    <property type="component" value="Unassembled WGS sequence"/>
</dbReference>
<dbReference type="Pfam" id="PF00106">
    <property type="entry name" value="adh_short"/>
    <property type="match status" value="1"/>
</dbReference>
<protein>
    <submittedName>
        <fullName evidence="4">SDR family NAD(P)-dependent oxidoreductase</fullName>
    </submittedName>
</protein>
<dbReference type="Gene3D" id="3.40.50.720">
    <property type="entry name" value="NAD(P)-binding Rossmann-like Domain"/>
    <property type="match status" value="1"/>
</dbReference>
<evidence type="ECO:0000256" key="2">
    <source>
        <dbReference type="ARBA" id="ARBA00023002"/>
    </source>
</evidence>
<comment type="caution">
    <text evidence="4">The sequence shown here is derived from an EMBL/GenBank/DDBJ whole genome shotgun (WGS) entry which is preliminary data.</text>
</comment>
<proteinExistence type="inferred from homology"/>
<keyword evidence="2" id="KW-0560">Oxidoreductase</keyword>
<dbReference type="RefSeq" id="WP_320509888.1">
    <property type="nucleotide sequence ID" value="NZ_JAXCLW010000006.1"/>
</dbReference>
<gene>
    <name evidence="4" type="ORF">SMD27_18365</name>
</gene>
<reference evidence="4 5" key="1">
    <citation type="journal article" date="2016" name="Antonie Van Leeuwenhoek">
        <title>Dongia soli sp. nov., isolated from soil from Dokdo, Korea.</title>
        <authorList>
            <person name="Kim D.U."/>
            <person name="Lee H."/>
            <person name="Kim H."/>
            <person name="Kim S.G."/>
            <person name="Ka J.O."/>
        </authorList>
    </citation>
    <scope>NUCLEOTIDE SEQUENCE [LARGE SCALE GENOMIC DNA]</scope>
    <source>
        <strain evidence="4 5">D78</strain>
    </source>
</reference>
<sequence length="291" mass="30988">MTQAASQTSFHPALTEGRVAVITGAAGGIGLATAKRLAERGMKLCLADLAGPALDAAADAVARIAAKGESDVIAVATDVSKPEEVRRLKDTVYAAFGEVAVLMNNAAIGNGGGPWENYDRWRQLLEVNLWGVINGVQVFAPAMIAQRKSGAIINTGSKQGITTPPGDTAYNVSKAGVKVLTEAVAHQLRNTPDCQITAHLLIPGYTFTGITGAKPGDAKPDAAWTAEQVANFLLQGMAAGDFYILCPDNAVARETDNRRMQWAMEDIIKNRPALSRWHPDYKDAFEAFVKR</sequence>
<evidence type="ECO:0000256" key="1">
    <source>
        <dbReference type="ARBA" id="ARBA00006484"/>
    </source>
</evidence>
<dbReference type="PROSITE" id="PS00061">
    <property type="entry name" value="ADH_SHORT"/>
    <property type="match status" value="1"/>
</dbReference>
<evidence type="ECO:0000256" key="3">
    <source>
        <dbReference type="RuleBase" id="RU000363"/>
    </source>
</evidence>
<evidence type="ECO:0000313" key="4">
    <source>
        <dbReference type="EMBL" id="MDY0884814.1"/>
    </source>
</evidence>
<organism evidence="4 5">
    <name type="scientific">Dongia soli</name>
    <dbReference type="NCBI Taxonomy" id="600628"/>
    <lineage>
        <taxon>Bacteria</taxon>
        <taxon>Pseudomonadati</taxon>
        <taxon>Pseudomonadota</taxon>
        <taxon>Alphaproteobacteria</taxon>
        <taxon>Rhodospirillales</taxon>
        <taxon>Dongiaceae</taxon>
        <taxon>Dongia</taxon>
    </lineage>
</organism>
<dbReference type="PRINTS" id="PR00080">
    <property type="entry name" value="SDRFAMILY"/>
</dbReference>
<dbReference type="PANTHER" id="PTHR43008:SF7">
    <property type="entry name" value="SHORT CHAIN DEHYDROGENASE_REDUCTASE (AFU_ORTHOLOGUE AFUA_2G00830)"/>
    <property type="match status" value="1"/>
</dbReference>
<dbReference type="InterPro" id="IPR002347">
    <property type="entry name" value="SDR_fam"/>
</dbReference>
<dbReference type="SUPFAM" id="SSF51735">
    <property type="entry name" value="NAD(P)-binding Rossmann-fold domains"/>
    <property type="match status" value="1"/>
</dbReference>
<dbReference type="InterPro" id="IPR020904">
    <property type="entry name" value="Sc_DH/Rdtase_CS"/>
</dbReference>